<dbReference type="GO" id="GO:0005829">
    <property type="term" value="C:cytosol"/>
    <property type="evidence" value="ECO:0007669"/>
    <property type="project" value="TreeGrafter"/>
</dbReference>
<dbReference type="Pfam" id="PF03711">
    <property type="entry name" value="OKR_DC_1_C"/>
    <property type="match status" value="1"/>
</dbReference>
<organism evidence="2 3">
    <name type="scientific">Microseira wollei NIES-4236</name>
    <dbReference type="NCBI Taxonomy" id="2530354"/>
    <lineage>
        <taxon>Bacteria</taxon>
        <taxon>Bacillati</taxon>
        <taxon>Cyanobacteriota</taxon>
        <taxon>Cyanophyceae</taxon>
        <taxon>Oscillatoriophycideae</taxon>
        <taxon>Aerosakkonematales</taxon>
        <taxon>Aerosakkonemataceae</taxon>
        <taxon>Microseira</taxon>
    </lineage>
</organism>
<sequence length="172" mass="19748">MAERKWSTLLTELIKFKRLYDTNAPLNIALKSVAPHYTKQQMGLRDLCNAIHESYRANNILQAIHDMYLTLPEPAMRPADAYKALVQGHVERVDIEEAIGRIAATMVAPTPPGIPVIMPGERFIPESRSIIEYLRFTREFDRQFPGFETEIHGLRIEESFSGKRYTIDCVKE</sequence>
<dbReference type="Gene3D" id="3.90.100.10">
    <property type="entry name" value="Orn/Lys/Arg decarboxylase, C-terminal domain"/>
    <property type="match status" value="1"/>
</dbReference>
<evidence type="ECO:0000313" key="2">
    <source>
        <dbReference type="EMBL" id="GET43410.1"/>
    </source>
</evidence>
<dbReference type="Proteomes" id="UP001050975">
    <property type="component" value="Unassembled WGS sequence"/>
</dbReference>
<dbReference type="PANTHER" id="PTHR45229">
    <property type="entry name" value="CONSTITUTIVE ORNITHINE DECARBOXYLASE"/>
    <property type="match status" value="1"/>
</dbReference>
<accession>A0AAV3XQH5</accession>
<comment type="caution">
    <text evidence="2">The sequence shown here is derived from an EMBL/GenBank/DDBJ whole genome shotgun (WGS) entry which is preliminary data.</text>
</comment>
<dbReference type="GO" id="GO:0030170">
    <property type="term" value="F:pyridoxal phosphate binding"/>
    <property type="evidence" value="ECO:0007669"/>
    <property type="project" value="TreeGrafter"/>
</dbReference>
<feature type="domain" description="Orn/Lys/Arg decarboxylase C-terminal" evidence="1">
    <location>
        <begin position="40"/>
        <end position="158"/>
    </location>
</feature>
<evidence type="ECO:0000313" key="3">
    <source>
        <dbReference type="Proteomes" id="UP001050975"/>
    </source>
</evidence>
<dbReference type="InterPro" id="IPR008286">
    <property type="entry name" value="Prn/Lys/Arg_de-COase_C"/>
</dbReference>
<dbReference type="GO" id="GO:0008792">
    <property type="term" value="F:arginine decarboxylase activity"/>
    <property type="evidence" value="ECO:0007669"/>
    <property type="project" value="TreeGrafter"/>
</dbReference>
<dbReference type="InterPro" id="IPR015422">
    <property type="entry name" value="PyrdxlP-dep_Trfase_small"/>
</dbReference>
<evidence type="ECO:0000259" key="1">
    <source>
        <dbReference type="Pfam" id="PF03711"/>
    </source>
</evidence>
<protein>
    <submittedName>
        <fullName evidence="2">Ornithine decarboxylase</fullName>
    </submittedName>
</protein>
<gene>
    <name evidence="2" type="ORF">MiSe_82330</name>
</gene>
<reference evidence="2" key="1">
    <citation type="submission" date="2019-10" db="EMBL/GenBank/DDBJ databases">
        <title>Draft genome sequece of Microseira wollei NIES-4236.</title>
        <authorList>
            <person name="Yamaguchi H."/>
            <person name="Suzuki S."/>
            <person name="Kawachi M."/>
        </authorList>
    </citation>
    <scope>NUCLEOTIDE SEQUENCE</scope>
    <source>
        <strain evidence="2">NIES-4236</strain>
    </source>
</reference>
<dbReference type="PANTHER" id="PTHR45229:SF3">
    <property type="entry name" value="BIODEGRADATIVE ARGININE DECARBOXYLASE"/>
    <property type="match status" value="1"/>
</dbReference>
<proteinExistence type="predicted"/>
<dbReference type="InterPro" id="IPR036633">
    <property type="entry name" value="Prn/Lys/Arg_de-COase_C_sf"/>
</dbReference>
<dbReference type="EMBL" id="BLAY01000220">
    <property type="protein sequence ID" value="GET43410.1"/>
    <property type="molecule type" value="Genomic_DNA"/>
</dbReference>
<name>A0AAV3XQH5_9CYAN</name>
<dbReference type="GO" id="GO:0006527">
    <property type="term" value="P:L-arginine catabolic process"/>
    <property type="evidence" value="ECO:0007669"/>
    <property type="project" value="TreeGrafter"/>
</dbReference>
<dbReference type="InterPro" id="IPR011193">
    <property type="entry name" value="Orn/lys/arg_de-COase"/>
</dbReference>
<dbReference type="SUPFAM" id="SSF55904">
    <property type="entry name" value="Ornithine decarboxylase C-terminal domain"/>
    <property type="match status" value="1"/>
</dbReference>
<dbReference type="Gene3D" id="3.90.1150.10">
    <property type="entry name" value="Aspartate Aminotransferase, domain 1"/>
    <property type="match status" value="1"/>
</dbReference>
<dbReference type="AlphaFoldDB" id="A0AAV3XQH5"/>
<keyword evidence="3" id="KW-1185">Reference proteome</keyword>